<evidence type="ECO:0000313" key="7">
    <source>
        <dbReference type="Proteomes" id="UP000183868"/>
    </source>
</evidence>
<evidence type="ECO:0000313" key="6">
    <source>
        <dbReference type="Proteomes" id="UP000004671"/>
    </source>
</evidence>
<sequence length="144" mass="16262">MKSMRTILMRKGHQIYTIDPEATVLEALQKMADKNVGALLVVKDGQVKGIISERDCARKLDIKGRCAKDTPVKDIMTTHVLFLDISNTAEEAMAIMINKRIRHLPVYEDKKLVGIISIGDVVKAIIEDQKFTIEQLENYIMGTY</sequence>
<proteinExistence type="predicted"/>
<feature type="domain" description="CBS" evidence="3">
    <location>
        <begin position="76"/>
        <end position="131"/>
    </location>
</feature>
<dbReference type="CDD" id="cd04623">
    <property type="entry name" value="CBS_pair_bac_euk"/>
    <property type="match status" value="1"/>
</dbReference>
<evidence type="ECO:0000256" key="1">
    <source>
        <dbReference type="ARBA" id="ARBA00023122"/>
    </source>
</evidence>
<dbReference type="InterPro" id="IPR051257">
    <property type="entry name" value="Diverse_CBS-Domain"/>
</dbReference>
<evidence type="ECO:0000313" key="4">
    <source>
        <dbReference type="EMBL" id="APF18075.1"/>
    </source>
</evidence>
<keyword evidence="6" id="KW-1185">Reference proteome</keyword>
<dbReference type="STRING" id="880073.Cabys_1326"/>
<dbReference type="Gene3D" id="3.10.580.10">
    <property type="entry name" value="CBS-domain"/>
    <property type="match status" value="1"/>
</dbReference>
<reference evidence="5 6" key="1">
    <citation type="submission" date="2011-09" db="EMBL/GenBank/DDBJ databases">
        <title>The permanent draft genome of Caldithrix abyssi DSM 13497.</title>
        <authorList>
            <consortium name="US DOE Joint Genome Institute (JGI-PGF)"/>
            <person name="Lucas S."/>
            <person name="Han J."/>
            <person name="Lapidus A."/>
            <person name="Bruce D."/>
            <person name="Goodwin L."/>
            <person name="Pitluck S."/>
            <person name="Peters L."/>
            <person name="Kyrpides N."/>
            <person name="Mavromatis K."/>
            <person name="Ivanova N."/>
            <person name="Mikhailova N."/>
            <person name="Chertkov O."/>
            <person name="Detter J.C."/>
            <person name="Tapia R."/>
            <person name="Han C."/>
            <person name="Land M."/>
            <person name="Hauser L."/>
            <person name="Markowitz V."/>
            <person name="Cheng J.-F."/>
            <person name="Hugenholtz P."/>
            <person name="Woyke T."/>
            <person name="Wu D."/>
            <person name="Spring S."/>
            <person name="Brambilla E."/>
            <person name="Klenk H.-P."/>
            <person name="Eisen J.A."/>
        </authorList>
    </citation>
    <scope>NUCLEOTIDE SEQUENCE [LARGE SCALE GENOMIC DNA]</scope>
    <source>
        <strain evidence="5 6">DSM 13497</strain>
    </source>
</reference>
<dbReference type="SUPFAM" id="SSF54631">
    <property type="entry name" value="CBS-domain pair"/>
    <property type="match status" value="1"/>
</dbReference>
<dbReference type="Proteomes" id="UP000183868">
    <property type="component" value="Chromosome"/>
</dbReference>
<dbReference type="KEGG" id="caby:Cabys_1326"/>
<dbReference type="InterPro" id="IPR044725">
    <property type="entry name" value="CBSX3_CBS_dom"/>
</dbReference>
<dbReference type="PROSITE" id="PS51371">
    <property type="entry name" value="CBS"/>
    <property type="match status" value="2"/>
</dbReference>
<dbReference type="AlphaFoldDB" id="H1XNE4"/>
<dbReference type="PANTHER" id="PTHR43080">
    <property type="entry name" value="CBS DOMAIN-CONTAINING PROTEIN CBSX3, MITOCHONDRIAL"/>
    <property type="match status" value="1"/>
</dbReference>
<organism evidence="5 6">
    <name type="scientific">Caldithrix abyssi DSM 13497</name>
    <dbReference type="NCBI Taxonomy" id="880073"/>
    <lineage>
        <taxon>Bacteria</taxon>
        <taxon>Pseudomonadati</taxon>
        <taxon>Calditrichota</taxon>
        <taxon>Calditrichia</taxon>
        <taxon>Calditrichales</taxon>
        <taxon>Calditrichaceae</taxon>
        <taxon>Caldithrix</taxon>
    </lineage>
</organism>
<gene>
    <name evidence="4" type="ORF">Cabys_1326</name>
    <name evidence="5" type="ORF">Calab_2505</name>
</gene>
<dbReference type="Proteomes" id="UP000004671">
    <property type="component" value="Chromosome"/>
</dbReference>
<dbReference type="OrthoDB" id="9807125at2"/>
<evidence type="ECO:0000256" key="2">
    <source>
        <dbReference type="PROSITE-ProRule" id="PRU00703"/>
    </source>
</evidence>
<reference evidence="4 7" key="2">
    <citation type="submission" date="2016-11" db="EMBL/GenBank/DDBJ databases">
        <title>Genomic analysis of Caldithrix abyssi and proposal of a novel bacterial phylum Caldithrichaeota.</title>
        <authorList>
            <person name="Kublanov I."/>
            <person name="Sigalova O."/>
            <person name="Gavrilov S."/>
            <person name="Lebedinsky A."/>
            <person name="Ivanova N."/>
            <person name="Daum C."/>
            <person name="Reddy T."/>
            <person name="Klenk H.P."/>
            <person name="Goker M."/>
            <person name="Reva O."/>
            <person name="Miroshnichenko M."/>
            <person name="Kyprides N."/>
            <person name="Woyke T."/>
            <person name="Gelfand M."/>
        </authorList>
    </citation>
    <scope>NUCLEOTIDE SEQUENCE [LARGE SCALE GENOMIC DNA]</scope>
    <source>
        <strain evidence="4 7">LF13</strain>
    </source>
</reference>
<feature type="domain" description="CBS" evidence="3">
    <location>
        <begin position="9"/>
        <end position="70"/>
    </location>
</feature>
<dbReference type="Pfam" id="PF00571">
    <property type="entry name" value="CBS"/>
    <property type="match status" value="2"/>
</dbReference>
<evidence type="ECO:0000313" key="5">
    <source>
        <dbReference type="EMBL" id="EHO42115.1"/>
    </source>
</evidence>
<dbReference type="EMBL" id="CP018099">
    <property type="protein sequence ID" value="APF18075.1"/>
    <property type="molecule type" value="Genomic_DNA"/>
</dbReference>
<accession>H1XNE4</accession>
<dbReference type="EMBL" id="CM001402">
    <property type="protein sequence ID" value="EHO42115.1"/>
    <property type="molecule type" value="Genomic_DNA"/>
</dbReference>
<dbReference type="InterPro" id="IPR000644">
    <property type="entry name" value="CBS_dom"/>
</dbReference>
<keyword evidence="1 2" id="KW-0129">CBS domain</keyword>
<dbReference type="SMART" id="SM00116">
    <property type="entry name" value="CBS"/>
    <property type="match status" value="2"/>
</dbReference>
<protein>
    <submittedName>
        <fullName evidence="4">CBS domain-containing protein</fullName>
    </submittedName>
    <submittedName>
        <fullName evidence="5">Putative signal transduction protein with CBS domains</fullName>
    </submittedName>
</protein>
<dbReference type="InterPro" id="IPR046342">
    <property type="entry name" value="CBS_dom_sf"/>
</dbReference>
<evidence type="ECO:0000259" key="3">
    <source>
        <dbReference type="PROSITE" id="PS51371"/>
    </source>
</evidence>
<dbReference type="PaxDb" id="880073-Calab_2505"/>
<dbReference type="HOGENOM" id="CLU_040681_3_2_0"/>
<name>H1XNE4_CALAY</name>
<dbReference type="eggNOG" id="COG2905">
    <property type="taxonomic scope" value="Bacteria"/>
</dbReference>
<dbReference type="PANTHER" id="PTHR43080:SF2">
    <property type="entry name" value="CBS DOMAIN-CONTAINING PROTEIN"/>
    <property type="match status" value="1"/>
</dbReference>
<dbReference type="RefSeq" id="WP_006929348.1">
    <property type="nucleotide sequence ID" value="NZ_CM001402.1"/>
</dbReference>
<dbReference type="InParanoid" id="H1XNE4"/>